<dbReference type="InterPro" id="IPR036271">
    <property type="entry name" value="Tet_transcr_reg_TetR-rel_C_sf"/>
</dbReference>
<keyword evidence="4" id="KW-0804">Transcription</keyword>
<keyword evidence="9" id="KW-1185">Reference proteome</keyword>
<dbReference type="InterPro" id="IPR050109">
    <property type="entry name" value="HTH-type_TetR-like_transc_reg"/>
</dbReference>
<evidence type="ECO:0000256" key="1">
    <source>
        <dbReference type="ARBA" id="ARBA00022491"/>
    </source>
</evidence>
<dbReference type="InterPro" id="IPR001647">
    <property type="entry name" value="HTH_TetR"/>
</dbReference>
<dbReference type="SUPFAM" id="SSF48498">
    <property type="entry name" value="Tetracyclin repressor-like, C-terminal domain"/>
    <property type="match status" value="1"/>
</dbReference>
<feature type="region of interest" description="Disordered" evidence="6">
    <location>
        <begin position="261"/>
        <end position="282"/>
    </location>
</feature>
<evidence type="ECO:0000256" key="2">
    <source>
        <dbReference type="ARBA" id="ARBA00023015"/>
    </source>
</evidence>
<evidence type="ECO:0000256" key="5">
    <source>
        <dbReference type="PROSITE-ProRule" id="PRU00335"/>
    </source>
</evidence>
<gene>
    <name evidence="8" type="ORF">ACH4GP_02620</name>
</gene>
<dbReference type="InterPro" id="IPR039538">
    <property type="entry name" value="BetI_C"/>
</dbReference>
<keyword evidence="1" id="KW-0678">Repressor</keyword>
<feature type="region of interest" description="Disordered" evidence="6">
    <location>
        <begin position="40"/>
        <end position="61"/>
    </location>
</feature>
<comment type="caution">
    <text evidence="8">The sequence shown here is derived from an EMBL/GenBank/DDBJ whole genome shotgun (WGS) entry which is preliminary data.</text>
</comment>
<dbReference type="InterPro" id="IPR009057">
    <property type="entry name" value="Homeodomain-like_sf"/>
</dbReference>
<evidence type="ECO:0000259" key="7">
    <source>
        <dbReference type="PROSITE" id="PS50977"/>
    </source>
</evidence>
<evidence type="ECO:0000256" key="4">
    <source>
        <dbReference type="ARBA" id="ARBA00023163"/>
    </source>
</evidence>
<evidence type="ECO:0000313" key="9">
    <source>
        <dbReference type="Proteomes" id="UP001610990"/>
    </source>
</evidence>
<dbReference type="Pfam" id="PF00440">
    <property type="entry name" value="TetR_N"/>
    <property type="match status" value="1"/>
</dbReference>
<dbReference type="EMBL" id="JBIRGH010000001">
    <property type="protein sequence ID" value="MFH8583276.1"/>
    <property type="molecule type" value="Genomic_DNA"/>
</dbReference>
<dbReference type="PANTHER" id="PTHR30055">
    <property type="entry name" value="HTH-TYPE TRANSCRIPTIONAL REGULATOR RUTR"/>
    <property type="match status" value="1"/>
</dbReference>
<reference evidence="8 9" key="1">
    <citation type="submission" date="2024-10" db="EMBL/GenBank/DDBJ databases">
        <title>The Natural Products Discovery Center: Release of the First 8490 Sequenced Strains for Exploring Actinobacteria Biosynthetic Diversity.</title>
        <authorList>
            <person name="Kalkreuter E."/>
            <person name="Kautsar S.A."/>
            <person name="Yang D."/>
            <person name="Bader C.D."/>
            <person name="Teijaro C.N."/>
            <person name="Fluegel L."/>
            <person name="Davis C.M."/>
            <person name="Simpson J.R."/>
            <person name="Lauterbach L."/>
            <person name="Steele A.D."/>
            <person name="Gui C."/>
            <person name="Meng S."/>
            <person name="Li G."/>
            <person name="Viehrig K."/>
            <person name="Ye F."/>
            <person name="Su P."/>
            <person name="Kiefer A.F."/>
            <person name="Nichols A."/>
            <person name="Cepeda A.J."/>
            <person name="Yan W."/>
            <person name="Fan B."/>
            <person name="Jiang Y."/>
            <person name="Adhikari A."/>
            <person name="Zheng C.-J."/>
            <person name="Schuster L."/>
            <person name="Cowan T.M."/>
            <person name="Smanski M.J."/>
            <person name="Chevrette M.G."/>
            <person name="De Carvalho L.P.S."/>
            <person name="Shen B."/>
        </authorList>
    </citation>
    <scope>NUCLEOTIDE SEQUENCE [LARGE SCALE GENOMIC DNA]</scope>
    <source>
        <strain evidence="8 9">NPDC018013</strain>
    </source>
</reference>
<feature type="DNA-binding region" description="H-T-H motif" evidence="5">
    <location>
        <begin position="88"/>
        <end position="107"/>
    </location>
</feature>
<dbReference type="Proteomes" id="UP001610990">
    <property type="component" value="Unassembled WGS sequence"/>
</dbReference>
<dbReference type="RefSeq" id="WP_381531622.1">
    <property type="nucleotide sequence ID" value="NZ_JBHWLH010000045.1"/>
</dbReference>
<protein>
    <submittedName>
        <fullName evidence="8">TetR/AcrR family transcriptional regulator</fullName>
    </submittedName>
</protein>
<evidence type="ECO:0000256" key="3">
    <source>
        <dbReference type="ARBA" id="ARBA00023125"/>
    </source>
</evidence>
<keyword evidence="3 5" id="KW-0238">DNA-binding</keyword>
<accession>A0ABW7R5E6</accession>
<name>A0ABW7R5E6_9ACTN</name>
<dbReference type="Gene3D" id="1.10.357.10">
    <property type="entry name" value="Tetracycline Repressor, domain 2"/>
    <property type="match status" value="1"/>
</dbReference>
<feature type="domain" description="HTH tetR-type" evidence="7">
    <location>
        <begin position="65"/>
        <end position="125"/>
    </location>
</feature>
<dbReference type="PROSITE" id="PS50977">
    <property type="entry name" value="HTH_TETR_2"/>
    <property type="match status" value="1"/>
</dbReference>
<proteinExistence type="predicted"/>
<sequence length="282" mass="30675">MRAEKGTDGCLVCGSRLPAAERGRPPAYCSRSCQAKAYRRRKRERAATPRPAAAPAEVPAASAAARRRREIAEAVWRIAAGRGLESASMREVAAEAGVSLRVVQYAFGSKRRLLVESLRLLHEENERRARDRLARLPEPRDPRAVLRGVLMTFLPVDEQRRTALRVFLAYYVRSLTDPELAAVLLHGSHPLEELVAALIRQAGAAGRAGRAAPDTDPRHEADLLVSGVTGLGLDVLHGRRTMAEVSRTLDYHLDRILGPAGARGRGRAAPGRDQLSGAPSTK</sequence>
<organism evidence="8 9">
    <name type="scientific">Streptomyces celluloflavus</name>
    <dbReference type="NCBI Taxonomy" id="58344"/>
    <lineage>
        <taxon>Bacteria</taxon>
        <taxon>Bacillati</taxon>
        <taxon>Actinomycetota</taxon>
        <taxon>Actinomycetes</taxon>
        <taxon>Kitasatosporales</taxon>
        <taxon>Streptomycetaceae</taxon>
        <taxon>Streptomyces</taxon>
    </lineage>
</organism>
<dbReference type="Pfam" id="PF13977">
    <property type="entry name" value="TetR_C_6"/>
    <property type="match status" value="1"/>
</dbReference>
<feature type="compositionally biased region" description="Low complexity" evidence="6">
    <location>
        <begin position="48"/>
        <end position="61"/>
    </location>
</feature>
<dbReference type="PANTHER" id="PTHR30055:SF234">
    <property type="entry name" value="HTH-TYPE TRANSCRIPTIONAL REGULATOR BETI"/>
    <property type="match status" value="1"/>
</dbReference>
<evidence type="ECO:0000256" key="6">
    <source>
        <dbReference type="SAM" id="MobiDB-lite"/>
    </source>
</evidence>
<dbReference type="SUPFAM" id="SSF46689">
    <property type="entry name" value="Homeodomain-like"/>
    <property type="match status" value="1"/>
</dbReference>
<evidence type="ECO:0000313" key="8">
    <source>
        <dbReference type="EMBL" id="MFH8583276.1"/>
    </source>
</evidence>
<keyword evidence="2" id="KW-0805">Transcription regulation</keyword>
<feature type="compositionally biased region" description="Low complexity" evidence="6">
    <location>
        <begin position="261"/>
        <end position="272"/>
    </location>
</feature>